<name>A0ACB9CLL1_ARCLA</name>
<gene>
    <name evidence="1" type="ORF">L6452_14636</name>
</gene>
<keyword evidence="2" id="KW-1185">Reference proteome</keyword>
<reference evidence="2" key="1">
    <citation type="journal article" date="2022" name="Mol. Ecol. Resour.">
        <title>The genomes of chicory, endive, great burdock and yacon provide insights into Asteraceae palaeo-polyploidization history and plant inulin production.</title>
        <authorList>
            <person name="Fan W."/>
            <person name="Wang S."/>
            <person name="Wang H."/>
            <person name="Wang A."/>
            <person name="Jiang F."/>
            <person name="Liu H."/>
            <person name="Zhao H."/>
            <person name="Xu D."/>
            <person name="Zhang Y."/>
        </authorList>
    </citation>
    <scope>NUCLEOTIDE SEQUENCE [LARGE SCALE GENOMIC DNA]</scope>
    <source>
        <strain evidence="2">cv. Niubang</strain>
    </source>
</reference>
<evidence type="ECO:0000313" key="1">
    <source>
        <dbReference type="EMBL" id="KAI3735148.1"/>
    </source>
</evidence>
<dbReference type="Proteomes" id="UP001055879">
    <property type="component" value="Linkage Group LG04"/>
</dbReference>
<evidence type="ECO:0000313" key="2">
    <source>
        <dbReference type="Proteomes" id="UP001055879"/>
    </source>
</evidence>
<reference evidence="1 2" key="2">
    <citation type="journal article" date="2022" name="Mol. Ecol. Resour.">
        <title>The genomes of chicory, endive, great burdock and yacon provide insights into Asteraceae paleo-polyploidization history and plant inulin production.</title>
        <authorList>
            <person name="Fan W."/>
            <person name="Wang S."/>
            <person name="Wang H."/>
            <person name="Wang A."/>
            <person name="Jiang F."/>
            <person name="Liu H."/>
            <person name="Zhao H."/>
            <person name="Xu D."/>
            <person name="Zhang Y."/>
        </authorList>
    </citation>
    <scope>NUCLEOTIDE SEQUENCE [LARGE SCALE GENOMIC DNA]</scope>
    <source>
        <strain evidence="2">cv. Niubang</strain>
    </source>
</reference>
<sequence>MVETSHDPYDHLHIFTSCCVPNALVMLYMSQDEDNRNCAYESIRDLIDSIRLLLPYTVYLQFLPVVLLELCKSLQRAAGYDDGLLYEICRHFLGVVVKDSKAMNIFHGGGDNRVMMIIALHDLFPFVAELASELTRGLVSSMESDFGPSRSEVKDFLAFLKPLKAAVVKNQVILPLSNCVFTCEDNLSNCIFTCEDNEIRFLYVIFDDLLTTLVMCLKAMEGLVIEKKENSGWDQYLVILKELHGISKLYQGGEEYFWRNLKDFKRSLCHLIVRYAKRGEDYKWILDQKDAIDFEARRHLVMLLFPMDEYDDIHEMFIDRSRLLTESFEYVANEEPERLRGELIMEFKDEEATGQGVLREWFFLLSQEIFNPKTGLFVACPNDPRRSFPNPSSNVDRLHLEYFRLAGRVIALALMNKIQVGIVFDRSFFLQLAGKNVSLEDIKDANPFLYSSCRQILDMDPSAVDALGLTFVWDINESGSIKVAELCPRGKDMIVNSSNRKAYVDLLIHHRFVASVAEKISHFARGFTDIIGGKKNLKMFFGSLALEDFDRILHGNESDICVVDWKAHTDRSPNILVLEEMTAKQRKALLFFWISMKYLPVEGFGGLTSRLYIYKSNESIDHLPSSHTCFYQILLPVYPSMAMMKNRLSFITQDHVGCSFGMS</sequence>
<comment type="caution">
    <text evidence="1">The sequence shown here is derived from an EMBL/GenBank/DDBJ whole genome shotgun (WGS) entry which is preliminary data.</text>
</comment>
<organism evidence="1 2">
    <name type="scientific">Arctium lappa</name>
    <name type="common">Greater burdock</name>
    <name type="synonym">Lappa major</name>
    <dbReference type="NCBI Taxonomy" id="4217"/>
    <lineage>
        <taxon>Eukaryota</taxon>
        <taxon>Viridiplantae</taxon>
        <taxon>Streptophyta</taxon>
        <taxon>Embryophyta</taxon>
        <taxon>Tracheophyta</taxon>
        <taxon>Spermatophyta</taxon>
        <taxon>Magnoliopsida</taxon>
        <taxon>eudicotyledons</taxon>
        <taxon>Gunneridae</taxon>
        <taxon>Pentapetalae</taxon>
        <taxon>asterids</taxon>
        <taxon>campanulids</taxon>
        <taxon>Asterales</taxon>
        <taxon>Asteraceae</taxon>
        <taxon>Carduoideae</taxon>
        <taxon>Cardueae</taxon>
        <taxon>Arctiinae</taxon>
        <taxon>Arctium</taxon>
    </lineage>
</organism>
<accession>A0ACB9CLL1</accession>
<protein>
    <submittedName>
        <fullName evidence="1">Uncharacterized protein</fullName>
    </submittedName>
</protein>
<dbReference type="EMBL" id="CM042050">
    <property type="protein sequence ID" value="KAI3735148.1"/>
    <property type="molecule type" value="Genomic_DNA"/>
</dbReference>
<proteinExistence type="predicted"/>